<feature type="domain" description="DUF6536" evidence="2">
    <location>
        <begin position="10"/>
        <end position="169"/>
    </location>
</feature>
<gene>
    <name evidence="3" type="ORF">FAUST_10142</name>
</gene>
<comment type="caution">
    <text evidence="3">The sequence shown here is derived from an EMBL/GenBank/DDBJ whole genome shotgun (WGS) entry which is preliminary data.</text>
</comment>
<accession>A0AAN5Z1J9</accession>
<keyword evidence="1" id="KW-1133">Transmembrane helix</keyword>
<feature type="transmembrane region" description="Helical" evidence="1">
    <location>
        <begin position="12"/>
        <end position="34"/>
    </location>
</feature>
<protein>
    <recommendedName>
        <fullName evidence="2">DUF6536 domain-containing protein</fullName>
    </recommendedName>
</protein>
<keyword evidence="1" id="KW-0472">Membrane</keyword>
<feature type="transmembrane region" description="Helical" evidence="1">
    <location>
        <begin position="540"/>
        <end position="558"/>
    </location>
</feature>
<keyword evidence="4" id="KW-1185">Reference proteome</keyword>
<dbReference type="PANTHER" id="PTHR35395:SF1">
    <property type="entry name" value="DUF6536 DOMAIN-CONTAINING PROTEIN"/>
    <property type="match status" value="1"/>
</dbReference>
<evidence type="ECO:0000259" key="2">
    <source>
        <dbReference type="Pfam" id="PF20163"/>
    </source>
</evidence>
<feature type="transmembrane region" description="Helical" evidence="1">
    <location>
        <begin position="128"/>
        <end position="145"/>
    </location>
</feature>
<sequence length="835" mass="92084">MPCKKLGTGWRVIAIFNIIAVFLITLFGIILVIVGTQQPAGSGQKPGGISAQFIFFEGDCKTSKSINTWLHLLLNAFSTGVLASSNFFMQILSSPTRSEVDKAHKANRALKIGVQSLRNVFWTSKIKFVCWILFFISSFPLHLFFNSAIFSTEYLGTDWHLTIASEGFVQGAKFRGSGAALWPPRSGNISDGYGSPGNLDDYFDLSNSTFKKINDTSQQARHWTKKDVSDCLSQYVYCNPRISFKDVVMVVESQNTSFMATNSTLGWTRDKLLLPFKSDKEKSYWNQRMPLEETNSLWFAADCKTSVSPEQSRAGGCSQTCGKAVGTGNITSNSRRPGEVPTTYTLSFFTNTSIDASWPGLTNNAMGDLTLKYCLAKPVLQNCKVGISNQLLLIVVVSIAVKGFLAVAVLFILPNEKPLAVLGDAIESFIQFPDDSTVDRCLLDRDVEEYEGVGHACAMTAPPLRQNWTSAIQRETWTRSYGVLYLNILLLAAGFIAAQMNTPITGSSFTKSMSNGILSAAEASTTKIIDFVLRANLPQLLLSITYFIYNNMFTYLCTEKEWNSYGGAFKPLRVSQPKGQQQSTYRLQLPYRYSIPLMIVSTLMHWLVSNAIYVFVAEGDYYELRQLTTKSSSLNTDDLGTGLSKDAYVGVGYSTPTILVLLIATIILPVIPTLLRHRKVKTSMPLSGASSAVISAACHVPIPEDNIGFQLQEITLQSDQSVAVETSEDAICLASDRQELDERQELLRSADNSGWGIKLGLSGDLTHPEDGPTLDGEGFLREIALSPVRWGVVKTPASWKEKHTNLSNPSDIVEHLSFGSELHEVTDPIPGHWYT</sequence>
<feature type="transmembrane region" description="Helical" evidence="1">
    <location>
        <begin position="595"/>
        <end position="616"/>
    </location>
</feature>
<dbReference type="InterPro" id="IPR046623">
    <property type="entry name" value="DUF6536"/>
</dbReference>
<feature type="transmembrane region" description="Helical" evidence="1">
    <location>
        <begin position="391"/>
        <end position="413"/>
    </location>
</feature>
<feature type="transmembrane region" description="Helical" evidence="1">
    <location>
        <begin position="482"/>
        <end position="500"/>
    </location>
</feature>
<evidence type="ECO:0000313" key="4">
    <source>
        <dbReference type="Proteomes" id="UP000537989"/>
    </source>
</evidence>
<feature type="transmembrane region" description="Helical" evidence="1">
    <location>
        <begin position="653"/>
        <end position="675"/>
    </location>
</feature>
<evidence type="ECO:0000313" key="3">
    <source>
        <dbReference type="EMBL" id="KAF5229868.1"/>
    </source>
</evidence>
<dbReference type="EMBL" id="JAAMOD010000375">
    <property type="protein sequence ID" value="KAF5229868.1"/>
    <property type="molecule type" value="Genomic_DNA"/>
</dbReference>
<dbReference type="AlphaFoldDB" id="A0AAN5Z1J9"/>
<evidence type="ECO:0000256" key="1">
    <source>
        <dbReference type="SAM" id="Phobius"/>
    </source>
</evidence>
<dbReference type="PANTHER" id="PTHR35395">
    <property type="entry name" value="DUF6536 DOMAIN-CONTAINING PROTEIN"/>
    <property type="match status" value="1"/>
</dbReference>
<name>A0AAN5Z1J9_FUSAU</name>
<reference evidence="3 4" key="1">
    <citation type="submission" date="2020-02" db="EMBL/GenBank/DDBJ databases">
        <title>Identification and distribution of gene clusters putatively required for synthesis of sphingolipid metabolism inhibitors in phylogenetically diverse species of the filamentous fungus Fusarium.</title>
        <authorList>
            <person name="Kim H.-S."/>
            <person name="Busman M."/>
            <person name="Brown D.W."/>
            <person name="Divon H."/>
            <person name="Uhlig S."/>
            <person name="Proctor R.H."/>
        </authorList>
    </citation>
    <scope>NUCLEOTIDE SEQUENCE [LARGE SCALE GENOMIC DNA]</scope>
    <source>
        <strain evidence="3 4">NRRL 2903</strain>
    </source>
</reference>
<dbReference type="Pfam" id="PF20163">
    <property type="entry name" value="DUF6536"/>
    <property type="match status" value="1"/>
</dbReference>
<feature type="transmembrane region" description="Helical" evidence="1">
    <location>
        <begin position="69"/>
        <end position="89"/>
    </location>
</feature>
<dbReference type="Proteomes" id="UP000537989">
    <property type="component" value="Unassembled WGS sequence"/>
</dbReference>
<organism evidence="3 4">
    <name type="scientific">Fusarium austroamericanum</name>
    <dbReference type="NCBI Taxonomy" id="282268"/>
    <lineage>
        <taxon>Eukaryota</taxon>
        <taxon>Fungi</taxon>
        <taxon>Dikarya</taxon>
        <taxon>Ascomycota</taxon>
        <taxon>Pezizomycotina</taxon>
        <taxon>Sordariomycetes</taxon>
        <taxon>Hypocreomycetidae</taxon>
        <taxon>Hypocreales</taxon>
        <taxon>Nectriaceae</taxon>
        <taxon>Fusarium</taxon>
    </lineage>
</organism>
<proteinExistence type="predicted"/>
<keyword evidence="1" id="KW-0812">Transmembrane</keyword>